<organism evidence="6 7">
    <name type="scientific">Aliibacillus thermotolerans</name>
    <dbReference type="NCBI Taxonomy" id="1834418"/>
    <lineage>
        <taxon>Bacteria</taxon>
        <taxon>Bacillati</taxon>
        <taxon>Bacillota</taxon>
        <taxon>Bacilli</taxon>
        <taxon>Bacillales</taxon>
        <taxon>Bacillaceae</taxon>
        <taxon>Aliibacillus</taxon>
    </lineage>
</organism>
<comment type="subcellular location">
    <subcellularLocation>
        <location evidence="1">Membrane</location>
        <topology evidence="1">Multi-pass membrane protein</topology>
    </subcellularLocation>
</comment>
<evidence type="ECO:0000256" key="3">
    <source>
        <dbReference type="ARBA" id="ARBA00022989"/>
    </source>
</evidence>
<reference evidence="7" key="1">
    <citation type="journal article" date="2019" name="Int. J. Syst. Evol. Microbiol.">
        <title>The Global Catalogue of Microorganisms (GCM) 10K type strain sequencing project: providing services to taxonomists for standard genome sequencing and annotation.</title>
        <authorList>
            <consortium name="The Broad Institute Genomics Platform"/>
            <consortium name="The Broad Institute Genome Sequencing Center for Infectious Disease"/>
            <person name="Wu L."/>
            <person name="Ma J."/>
        </authorList>
    </citation>
    <scope>NUCLEOTIDE SEQUENCE [LARGE SCALE GENOMIC DNA]</scope>
    <source>
        <strain evidence="7">CGMCC 1.15790</strain>
    </source>
</reference>
<feature type="transmembrane region" description="Helical" evidence="5">
    <location>
        <begin position="69"/>
        <end position="87"/>
    </location>
</feature>
<dbReference type="Proteomes" id="UP001596143">
    <property type="component" value="Unassembled WGS sequence"/>
</dbReference>
<accession>A0ABW0U5Y7</accession>
<protein>
    <submittedName>
        <fullName evidence="6">Isoprenylcysteine carboxyl methyltransferase family protein</fullName>
    </submittedName>
</protein>
<dbReference type="Pfam" id="PF04140">
    <property type="entry name" value="ICMT"/>
    <property type="match status" value="1"/>
</dbReference>
<dbReference type="InterPro" id="IPR007269">
    <property type="entry name" value="ICMT_MeTrfase"/>
</dbReference>
<evidence type="ECO:0000256" key="5">
    <source>
        <dbReference type="SAM" id="Phobius"/>
    </source>
</evidence>
<keyword evidence="4 5" id="KW-0472">Membrane</keyword>
<keyword evidence="3 5" id="KW-1133">Transmembrane helix</keyword>
<evidence type="ECO:0000256" key="2">
    <source>
        <dbReference type="ARBA" id="ARBA00022692"/>
    </source>
</evidence>
<dbReference type="EMBL" id="JBHSPF010000024">
    <property type="protein sequence ID" value="MFC5628563.1"/>
    <property type="molecule type" value="Genomic_DNA"/>
</dbReference>
<feature type="transmembrane region" description="Helical" evidence="5">
    <location>
        <begin position="123"/>
        <end position="156"/>
    </location>
</feature>
<sequence>MIFFIIFISLMMMERLVEIVYARHNEKKMKRNGAIEVGADHYKWIVLLHVFFFISLTVEVIWKGGELGKYWFVFFALFLFAQLGRFWTLLTLGKYWNTKIIVLPGEKRVRKGPYRWLKHPNYLIVAIELFSLPLIFEAVFTSFLFVIGHVVLIYFIRIPLEEKALQQLLV</sequence>
<keyword evidence="6" id="KW-0808">Transferase</keyword>
<evidence type="ECO:0000313" key="7">
    <source>
        <dbReference type="Proteomes" id="UP001596143"/>
    </source>
</evidence>
<dbReference type="RefSeq" id="WP_270897799.1">
    <property type="nucleotide sequence ID" value="NZ_JBHSPF010000024.1"/>
</dbReference>
<name>A0ABW0U5Y7_9BACI</name>
<evidence type="ECO:0000313" key="6">
    <source>
        <dbReference type="EMBL" id="MFC5628563.1"/>
    </source>
</evidence>
<keyword evidence="2 5" id="KW-0812">Transmembrane</keyword>
<proteinExistence type="predicted"/>
<keyword evidence="6" id="KW-0489">Methyltransferase</keyword>
<gene>
    <name evidence="6" type="ORF">ACFPTR_06585</name>
</gene>
<dbReference type="Gene3D" id="1.20.120.1630">
    <property type="match status" value="1"/>
</dbReference>
<dbReference type="GO" id="GO:0008168">
    <property type="term" value="F:methyltransferase activity"/>
    <property type="evidence" value="ECO:0007669"/>
    <property type="project" value="UniProtKB-KW"/>
</dbReference>
<comment type="caution">
    <text evidence="6">The sequence shown here is derived from an EMBL/GenBank/DDBJ whole genome shotgun (WGS) entry which is preliminary data.</text>
</comment>
<evidence type="ECO:0000256" key="4">
    <source>
        <dbReference type="ARBA" id="ARBA00023136"/>
    </source>
</evidence>
<dbReference type="GO" id="GO:0032259">
    <property type="term" value="P:methylation"/>
    <property type="evidence" value="ECO:0007669"/>
    <property type="project" value="UniProtKB-KW"/>
</dbReference>
<keyword evidence="7" id="KW-1185">Reference proteome</keyword>
<feature type="transmembrane region" description="Helical" evidence="5">
    <location>
        <begin position="41"/>
        <end position="62"/>
    </location>
</feature>
<evidence type="ECO:0000256" key="1">
    <source>
        <dbReference type="ARBA" id="ARBA00004141"/>
    </source>
</evidence>